<evidence type="ECO:0000256" key="1">
    <source>
        <dbReference type="SAM" id="MobiDB-lite"/>
    </source>
</evidence>
<accession>A0AAF0K0B9</accession>
<organism evidence="2 3">
    <name type="scientific">Aeromonas caviae</name>
    <name type="common">Aeromonas punctata</name>
    <dbReference type="NCBI Taxonomy" id="648"/>
    <lineage>
        <taxon>Bacteria</taxon>
        <taxon>Pseudomonadati</taxon>
        <taxon>Pseudomonadota</taxon>
        <taxon>Gammaproteobacteria</taxon>
        <taxon>Aeromonadales</taxon>
        <taxon>Aeromonadaceae</taxon>
        <taxon>Aeromonas</taxon>
    </lineage>
</organism>
<dbReference type="RefSeq" id="WP_043156526.1">
    <property type="nucleotide sequence ID" value="NZ_AP019195.1"/>
</dbReference>
<reference evidence="2" key="1">
    <citation type="submission" date="2023-04" db="EMBL/GenBank/DDBJ databases">
        <title>Whole Genome Sequence of Multi-drug resistant Aeromonas caviae as a gut pathogen in newborn.</title>
        <authorList>
            <person name="Jadhav S.V."/>
            <person name="Saroj S.D."/>
            <person name="Saha U.B."/>
            <person name="Sen S."/>
            <person name="Kher A."/>
        </authorList>
    </citation>
    <scope>NUCLEOTIDE SEQUENCE</scope>
    <source>
        <strain evidence="2">SVJ23</strain>
    </source>
</reference>
<protein>
    <submittedName>
        <fullName evidence="2">Uncharacterized protein</fullName>
    </submittedName>
</protein>
<proteinExistence type="predicted"/>
<dbReference type="Proteomes" id="UP001163285">
    <property type="component" value="Chromosome"/>
</dbReference>
<dbReference type="AlphaFoldDB" id="A0AAF0K0B9"/>
<name>A0AAF0K0B9_AERCA</name>
<feature type="region of interest" description="Disordered" evidence="1">
    <location>
        <begin position="479"/>
        <end position="528"/>
    </location>
</feature>
<sequence length="633" mass="70487">MTIPELEFLKNEAGEEEGLSDAGIETFRDDPYASCAREAGQNSRDAGLENYKPVRMTFDLMQEDRVNLPFHASLARTLDCCLNQAHAEKEKEFFKNACEVISKERLPILRISDFNTKGLIGPPETSGTVFHSLLKSSGVSKKDSETSGGSYGIGKNANFAVSDLQTVMYSTLYLGEFDEHVFAAQGKVKLVSHQDKNKDYRRATGYWGFPDGFRAITNESQVPEWMRRSEIGTSIFCVGFRESKDWAERMTFSLVSNFFVAIQNEDMEFEVDSGRIKINSNTLEGLWSHPKIEETAERSGHSSELEFARQLHRCLVSEAATEEIIDITDLGKIKVRILMEVGMPRRVGFVRNGMLITDNLRNFGHAFARFNGSDFIALVQPCDNAAGKVLKKLENPAHNAFSAERIADPTGRRVAEKAMRSLGTKLREMIKVFTSVPEKDSLTLDELGKHFAYRGKPDSMPDPTNESDPETYTYSAARVQTKKTSASGRNGNEDEQTGRHKGRHRAKPSGGGSNQPEDRKAGDAGASDIRTSVDLSDIRNRIILDSRGTAKARTLYFSSPVTGRIELTLQATGVNTPENLYPVKADGASIKNNRILLDVKEGERNLLLVEFDEPYDGPIEVNANKLRCGEMME</sequence>
<dbReference type="EMBL" id="CP110176">
    <property type="protein sequence ID" value="WGC86110.1"/>
    <property type="molecule type" value="Genomic_DNA"/>
</dbReference>
<gene>
    <name evidence="2" type="ORF">OJY61_22755</name>
</gene>
<evidence type="ECO:0000313" key="2">
    <source>
        <dbReference type="EMBL" id="WGC86110.1"/>
    </source>
</evidence>
<evidence type="ECO:0000313" key="3">
    <source>
        <dbReference type="Proteomes" id="UP001163285"/>
    </source>
</evidence>